<evidence type="ECO:0000313" key="4">
    <source>
        <dbReference type="Proteomes" id="UP000295301"/>
    </source>
</evidence>
<dbReference type="RefSeq" id="WP_133359080.1">
    <property type="nucleotide sequence ID" value="NZ_SMUV01000058.1"/>
</dbReference>
<keyword evidence="4" id="KW-1185">Reference proteome</keyword>
<evidence type="ECO:0000256" key="1">
    <source>
        <dbReference type="SAM" id="MobiDB-lite"/>
    </source>
</evidence>
<dbReference type="OrthoDB" id="7862954at2"/>
<comment type="caution">
    <text evidence="3">The sequence shown here is derived from an EMBL/GenBank/DDBJ whole genome shotgun (WGS) entry which is preliminary data.</text>
</comment>
<reference evidence="3 4" key="1">
    <citation type="submission" date="2019-03" db="EMBL/GenBank/DDBJ databases">
        <title>Ruegeria lutea sp. nov., a novel strain, isolated from marine sediment, the Masan Bay, South Korea.</title>
        <authorList>
            <person name="Kim J."/>
            <person name="Kim D.-Y."/>
            <person name="Lee S.-S."/>
        </authorList>
    </citation>
    <scope>NUCLEOTIDE SEQUENCE [LARGE SCALE GENOMIC DNA]</scope>
    <source>
        <strain evidence="3 4">318-1</strain>
    </source>
</reference>
<protein>
    <recommendedName>
        <fullName evidence="2">Flagellar protein FlgJ N-terminal domain-containing protein</fullName>
    </recommendedName>
</protein>
<proteinExistence type="predicted"/>
<sequence length="108" mass="10896">MSSTPISPLAPMGGAAGTAPGTAPGASAGSAAGTGAGEDRLAKEFEAVFLSQFVDQMMKTVDYGPAAGGQGAEIWRSFLSQAMAEQLSERGGLGLSANIAQMLNAYRR</sequence>
<evidence type="ECO:0000259" key="2">
    <source>
        <dbReference type="Pfam" id="PF10135"/>
    </source>
</evidence>
<organism evidence="3 4">
    <name type="scientific">Antarcticimicrobium luteum</name>
    <dbReference type="NCBI Taxonomy" id="2547397"/>
    <lineage>
        <taxon>Bacteria</taxon>
        <taxon>Pseudomonadati</taxon>
        <taxon>Pseudomonadota</taxon>
        <taxon>Alphaproteobacteria</taxon>
        <taxon>Rhodobacterales</taxon>
        <taxon>Paracoccaceae</taxon>
        <taxon>Antarcticimicrobium</taxon>
    </lineage>
</organism>
<accession>A0A4V3ASE5</accession>
<dbReference type="InterPro" id="IPR019301">
    <property type="entry name" value="Flagellar_prot_FlgJ_N"/>
</dbReference>
<dbReference type="Proteomes" id="UP000295301">
    <property type="component" value="Unassembled WGS sequence"/>
</dbReference>
<gene>
    <name evidence="3" type="ORF">E1832_07305</name>
</gene>
<name>A0A4V3ASE5_9RHOB</name>
<feature type="domain" description="Flagellar protein FlgJ N-terminal" evidence="2">
    <location>
        <begin position="56"/>
        <end position="100"/>
    </location>
</feature>
<feature type="region of interest" description="Disordered" evidence="1">
    <location>
        <begin position="1"/>
        <end position="36"/>
    </location>
</feature>
<dbReference type="AlphaFoldDB" id="A0A4V3ASE5"/>
<evidence type="ECO:0000313" key="3">
    <source>
        <dbReference type="EMBL" id="TDK50208.1"/>
    </source>
</evidence>
<dbReference type="EMBL" id="SMUV01000058">
    <property type="protein sequence ID" value="TDK50208.1"/>
    <property type="molecule type" value="Genomic_DNA"/>
</dbReference>
<dbReference type="Pfam" id="PF10135">
    <property type="entry name" value="Rod-binding"/>
    <property type="match status" value="1"/>
</dbReference>
<feature type="compositionally biased region" description="Low complexity" evidence="1">
    <location>
        <begin position="17"/>
        <end position="33"/>
    </location>
</feature>